<proteinExistence type="predicted"/>
<dbReference type="Pfam" id="PF00990">
    <property type="entry name" value="GGDEF"/>
    <property type="match status" value="1"/>
</dbReference>
<gene>
    <name evidence="5" type="ORF">AX660_18365</name>
</gene>
<dbReference type="InterPro" id="IPR050469">
    <property type="entry name" value="Diguanylate_Cyclase"/>
</dbReference>
<dbReference type="InterPro" id="IPR035965">
    <property type="entry name" value="PAS-like_dom_sf"/>
</dbReference>
<dbReference type="FunFam" id="3.30.70.270:FF:000001">
    <property type="entry name" value="Diguanylate cyclase domain protein"/>
    <property type="match status" value="1"/>
</dbReference>
<dbReference type="EMBL" id="LSNE01000007">
    <property type="protein sequence ID" value="KXI28334.1"/>
    <property type="molecule type" value="Genomic_DNA"/>
</dbReference>
<dbReference type="Proteomes" id="UP000070299">
    <property type="component" value="Unassembled WGS sequence"/>
</dbReference>
<comment type="caution">
    <text evidence="5">The sequence shown here is derived from an EMBL/GenBank/DDBJ whole genome shotgun (WGS) entry which is preliminary data.</text>
</comment>
<sequence length="318" mass="36772">MAVDSTLAEMHWKHDLLGSIEIGIVVLNKNYEVQVWNQFMENHSNIVPGFIKDKSIFEFFPEIDKNWLIRKAEPAFSLRCPVFVIWEQRPYLFKFGTNRPITSHGEHMYQNITIFPLASLSGQVEQICIVVYDVTDEALNRLGIQTLNKELEKVSRVDGLTGLFNRRYWEEQFELEFKREKRNDKPASVVMIDIDHFKKVNDNYGHPAGDDVIRALAKLIQKASRETDVCGRYGGEEFAILLPDTPVANVEFLTERIRRLVEKYTVVHEEHEIKFTISVGIAGFEQKFKDHVQWLEAADQALYRAKLSGRNKVVVAGE</sequence>
<evidence type="ECO:0000259" key="4">
    <source>
        <dbReference type="PROSITE" id="PS50887"/>
    </source>
</evidence>
<keyword evidence="6" id="KW-1185">Reference proteome</keyword>
<dbReference type="InterPro" id="IPR029787">
    <property type="entry name" value="Nucleotide_cyclase"/>
</dbReference>
<name>A0A135ZZD9_9ALTE</name>
<dbReference type="OrthoDB" id="9812260at2"/>
<organism evidence="5 6">
    <name type="scientific">Paraglaciecola hydrolytica</name>
    <dbReference type="NCBI Taxonomy" id="1799789"/>
    <lineage>
        <taxon>Bacteria</taxon>
        <taxon>Pseudomonadati</taxon>
        <taxon>Pseudomonadota</taxon>
        <taxon>Gammaproteobacteria</taxon>
        <taxon>Alteromonadales</taxon>
        <taxon>Alteromonadaceae</taxon>
        <taxon>Paraglaciecola</taxon>
    </lineage>
</organism>
<dbReference type="AlphaFoldDB" id="A0A135ZZD9"/>
<feature type="domain" description="GGDEF" evidence="4">
    <location>
        <begin position="185"/>
        <end position="318"/>
    </location>
</feature>
<evidence type="ECO:0000313" key="5">
    <source>
        <dbReference type="EMBL" id="KXI28334.1"/>
    </source>
</evidence>
<dbReference type="PANTHER" id="PTHR45138">
    <property type="entry name" value="REGULATORY COMPONENTS OF SENSORY TRANSDUCTION SYSTEM"/>
    <property type="match status" value="1"/>
</dbReference>
<dbReference type="CDD" id="cd01949">
    <property type="entry name" value="GGDEF"/>
    <property type="match status" value="1"/>
</dbReference>
<dbReference type="NCBIfam" id="TIGR00254">
    <property type="entry name" value="GGDEF"/>
    <property type="match status" value="1"/>
</dbReference>
<evidence type="ECO:0000313" key="6">
    <source>
        <dbReference type="Proteomes" id="UP000070299"/>
    </source>
</evidence>
<dbReference type="SMART" id="SM00267">
    <property type="entry name" value="GGDEF"/>
    <property type="match status" value="1"/>
</dbReference>
<reference evidence="6" key="1">
    <citation type="submission" date="2016-02" db="EMBL/GenBank/DDBJ databases">
        <authorList>
            <person name="Schultz-Johansen M."/>
            <person name="Glaring M.A."/>
            <person name="Bech P.K."/>
            <person name="Stougaard P."/>
        </authorList>
    </citation>
    <scope>NUCLEOTIDE SEQUENCE [LARGE SCALE GENOMIC DNA]</scope>
    <source>
        <strain evidence="6">S66</strain>
    </source>
</reference>
<dbReference type="STRING" id="1799789.AX660_18365"/>
<evidence type="ECO:0000256" key="3">
    <source>
        <dbReference type="ARBA" id="ARBA00034247"/>
    </source>
</evidence>
<dbReference type="GO" id="GO:0052621">
    <property type="term" value="F:diguanylate cyclase activity"/>
    <property type="evidence" value="ECO:0007669"/>
    <property type="project" value="UniProtKB-EC"/>
</dbReference>
<evidence type="ECO:0000256" key="1">
    <source>
        <dbReference type="ARBA" id="ARBA00001946"/>
    </source>
</evidence>
<dbReference type="EC" id="2.7.7.65" evidence="2"/>
<dbReference type="Gene3D" id="3.30.70.270">
    <property type="match status" value="1"/>
</dbReference>
<dbReference type="SUPFAM" id="SSF55073">
    <property type="entry name" value="Nucleotide cyclase"/>
    <property type="match status" value="1"/>
</dbReference>
<comment type="cofactor">
    <cofactor evidence="1">
        <name>Mg(2+)</name>
        <dbReference type="ChEBI" id="CHEBI:18420"/>
    </cofactor>
</comment>
<accession>A0A135ZZD9</accession>
<comment type="catalytic activity">
    <reaction evidence="3">
        <text>2 GTP = 3',3'-c-di-GMP + 2 diphosphate</text>
        <dbReference type="Rhea" id="RHEA:24898"/>
        <dbReference type="ChEBI" id="CHEBI:33019"/>
        <dbReference type="ChEBI" id="CHEBI:37565"/>
        <dbReference type="ChEBI" id="CHEBI:58805"/>
        <dbReference type="EC" id="2.7.7.65"/>
    </reaction>
</comment>
<dbReference type="Gene3D" id="3.30.450.20">
    <property type="entry name" value="PAS domain"/>
    <property type="match status" value="1"/>
</dbReference>
<dbReference type="PANTHER" id="PTHR45138:SF9">
    <property type="entry name" value="DIGUANYLATE CYCLASE DGCM-RELATED"/>
    <property type="match status" value="1"/>
</dbReference>
<dbReference type="SUPFAM" id="SSF55785">
    <property type="entry name" value="PYP-like sensor domain (PAS domain)"/>
    <property type="match status" value="1"/>
</dbReference>
<dbReference type="PROSITE" id="PS50887">
    <property type="entry name" value="GGDEF"/>
    <property type="match status" value="1"/>
</dbReference>
<dbReference type="InterPro" id="IPR000160">
    <property type="entry name" value="GGDEF_dom"/>
</dbReference>
<dbReference type="InterPro" id="IPR043128">
    <property type="entry name" value="Rev_trsase/Diguanyl_cyclase"/>
</dbReference>
<evidence type="ECO:0000256" key="2">
    <source>
        <dbReference type="ARBA" id="ARBA00012528"/>
    </source>
</evidence>
<protein>
    <recommendedName>
        <fullName evidence="2">diguanylate cyclase</fullName>
        <ecNumber evidence="2">2.7.7.65</ecNumber>
    </recommendedName>
</protein>
<dbReference type="RefSeq" id="WP_068378512.1">
    <property type="nucleotide sequence ID" value="NZ_LSNE01000007.1"/>
</dbReference>